<dbReference type="Pfam" id="PF07100">
    <property type="entry name" value="ASRT"/>
    <property type="match status" value="1"/>
</dbReference>
<evidence type="ECO:0000313" key="2">
    <source>
        <dbReference type="Proteomes" id="UP000712157"/>
    </source>
</evidence>
<sequence>MIEREEMNMNGNKSWFIVDGYRPPVEKGGADDYVGHECIMVLNCNDEDAHVEIDVYFADREPVLGLPLTVPARRVKAFRTNDQTVFGELELGIGRQYSLNIRSDVDVVVQYGRLDINQDNMAYMATLGYPG</sequence>
<name>A0A949K4K7_9FIRM</name>
<gene>
    <name evidence="1" type="ORF">KTH89_23000</name>
</gene>
<dbReference type="SUPFAM" id="SSF89232">
    <property type="entry name" value="Hypothetical protein TM1070"/>
    <property type="match status" value="1"/>
</dbReference>
<dbReference type="Gene3D" id="2.60.290.11">
    <property type="entry name" value="TM1070-like"/>
    <property type="match status" value="1"/>
</dbReference>
<comment type="caution">
    <text evidence="1">The sequence shown here is derived from an EMBL/GenBank/DDBJ whole genome shotgun (WGS) entry which is preliminary data.</text>
</comment>
<evidence type="ECO:0008006" key="3">
    <source>
        <dbReference type="Google" id="ProtNLM"/>
    </source>
</evidence>
<proteinExistence type="predicted"/>
<dbReference type="Proteomes" id="UP000712157">
    <property type="component" value="Unassembled WGS sequence"/>
</dbReference>
<accession>A0A949K4K7</accession>
<dbReference type="AlphaFoldDB" id="A0A949K4K7"/>
<dbReference type="InterPro" id="IPR009794">
    <property type="entry name" value="ASRT"/>
</dbReference>
<dbReference type="RefSeq" id="WP_158344152.1">
    <property type="nucleotide sequence ID" value="NZ_JAHQCY010000088.1"/>
</dbReference>
<dbReference type="EMBL" id="JAHQCW010000058">
    <property type="protein sequence ID" value="MBU9739407.1"/>
    <property type="molecule type" value="Genomic_DNA"/>
</dbReference>
<protein>
    <recommendedName>
        <fullName evidence="3">Sensory rhodopsin transducer</fullName>
    </recommendedName>
</protein>
<organism evidence="1 2">
    <name type="scientific">Diplocloster agilis</name>
    <dbReference type="NCBI Taxonomy" id="2850323"/>
    <lineage>
        <taxon>Bacteria</taxon>
        <taxon>Bacillati</taxon>
        <taxon>Bacillota</taxon>
        <taxon>Clostridia</taxon>
        <taxon>Lachnospirales</taxon>
        <taxon>Lachnospiraceae</taxon>
        <taxon>Diplocloster</taxon>
    </lineage>
</organism>
<keyword evidence="2" id="KW-1185">Reference proteome</keyword>
<dbReference type="InterPro" id="IPR036698">
    <property type="entry name" value="TM1070-like_sf"/>
</dbReference>
<reference evidence="1" key="1">
    <citation type="submission" date="2021-06" db="EMBL/GenBank/DDBJ databases">
        <title>Description of novel taxa of the family Lachnospiraceae.</title>
        <authorList>
            <person name="Chaplin A.V."/>
            <person name="Sokolova S.R."/>
            <person name="Pikina A.P."/>
            <person name="Korzhanova M."/>
            <person name="Belova V."/>
            <person name="Korostin D."/>
            <person name="Efimov B.A."/>
        </authorList>
    </citation>
    <scope>NUCLEOTIDE SEQUENCE</scope>
    <source>
        <strain evidence="1">ASD5720</strain>
    </source>
</reference>
<evidence type="ECO:0000313" key="1">
    <source>
        <dbReference type="EMBL" id="MBU9739407.1"/>
    </source>
</evidence>